<name>A0ABU1MI93_9SPHN</name>
<evidence type="ECO:0000313" key="2">
    <source>
        <dbReference type="EMBL" id="MDR6509632.1"/>
    </source>
</evidence>
<feature type="region of interest" description="Disordered" evidence="1">
    <location>
        <begin position="65"/>
        <end position="94"/>
    </location>
</feature>
<feature type="compositionally biased region" description="Pro residues" evidence="1">
    <location>
        <begin position="71"/>
        <end position="94"/>
    </location>
</feature>
<dbReference type="Pfam" id="PF05164">
    <property type="entry name" value="ZapA"/>
    <property type="match status" value="1"/>
</dbReference>
<comment type="caution">
    <text evidence="2">The sequence shown here is derived from an EMBL/GenBank/DDBJ whole genome shotgun (WGS) entry which is preliminary data.</text>
</comment>
<dbReference type="InterPro" id="IPR036192">
    <property type="entry name" value="Cell_div_ZapA-like_sf"/>
</dbReference>
<evidence type="ECO:0000313" key="3">
    <source>
        <dbReference type="Proteomes" id="UP001184150"/>
    </source>
</evidence>
<keyword evidence="2" id="KW-0131">Cell cycle</keyword>
<reference evidence="2 3" key="1">
    <citation type="submission" date="2023-07" db="EMBL/GenBank/DDBJ databases">
        <title>Sorghum-associated microbial communities from plants grown in Nebraska, USA.</title>
        <authorList>
            <person name="Schachtman D."/>
        </authorList>
    </citation>
    <scope>NUCLEOTIDE SEQUENCE [LARGE SCALE GENOMIC DNA]</scope>
    <source>
        <strain evidence="2 3">DS1027</strain>
    </source>
</reference>
<gene>
    <name evidence="2" type="ORF">J2792_000472</name>
</gene>
<sequence>MTNVTLAIGGRSLTISVAAGEEAHAEMLGRMIDDRVRRLGNMATQGEARMLLFAALMLADELHEVHSRPAPVAPAEPAAPPPAPPPAPAGPPPELIARVTNLAERVENLAQKLALPLEPDAANA</sequence>
<organism evidence="2 3">
    <name type="scientific">Novosphingobium capsulatum</name>
    <dbReference type="NCBI Taxonomy" id="13688"/>
    <lineage>
        <taxon>Bacteria</taxon>
        <taxon>Pseudomonadati</taxon>
        <taxon>Pseudomonadota</taxon>
        <taxon>Alphaproteobacteria</taxon>
        <taxon>Sphingomonadales</taxon>
        <taxon>Sphingomonadaceae</taxon>
        <taxon>Novosphingobium</taxon>
    </lineage>
</organism>
<dbReference type="InterPro" id="IPR007838">
    <property type="entry name" value="Cell_div_ZapA-like"/>
</dbReference>
<dbReference type="GO" id="GO:0051301">
    <property type="term" value="P:cell division"/>
    <property type="evidence" value="ECO:0007669"/>
    <property type="project" value="UniProtKB-KW"/>
</dbReference>
<evidence type="ECO:0000256" key="1">
    <source>
        <dbReference type="SAM" id="MobiDB-lite"/>
    </source>
</evidence>
<protein>
    <submittedName>
        <fullName evidence="2">Cell division protein ZapA</fullName>
    </submittedName>
</protein>
<proteinExistence type="predicted"/>
<dbReference type="EMBL" id="JAVDRD010000001">
    <property type="protein sequence ID" value="MDR6509632.1"/>
    <property type="molecule type" value="Genomic_DNA"/>
</dbReference>
<accession>A0ABU1MI93</accession>
<dbReference type="Proteomes" id="UP001184150">
    <property type="component" value="Unassembled WGS sequence"/>
</dbReference>
<dbReference type="SUPFAM" id="SSF102829">
    <property type="entry name" value="Cell division protein ZapA-like"/>
    <property type="match status" value="1"/>
</dbReference>
<keyword evidence="2" id="KW-0132">Cell division</keyword>
<keyword evidence="3" id="KW-1185">Reference proteome</keyword>
<dbReference type="RefSeq" id="WP_168351187.1">
    <property type="nucleotide sequence ID" value="NZ_JAVDRD010000001.1"/>
</dbReference>